<dbReference type="InterPro" id="IPR018200">
    <property type="entry name" value="USP_CS"/>
</dbReference>
<evidence type="ECO:0000256" key="4">
    <source>
        <dbReference type="SAM" id="MobiDB-lite"/>
    </source>
</evidence>
<comment type="caution">
    <text evidence="6">The sequence shown here is derived from an EMBL/GenBank/DDBJ whole genome shotgun (WGS) entry which is preliminary data.</text>
</comment>
<dbReference type="EC" id="3.4.19.12" evidence="2"/>
<feature type="domain" description="USP" evidence="5">
    <location>
        <begin position="94"/>
        <end position="187"/>
    </location>
</feature>
<feature type="compositionally biased region" description="Basic and acidic residues" evidence="4">
    <location>
        <begin position="61"/>
        <end position="78"/>
    </location>
</feature>
<evidence type="ECO:0000313" key="6">
    <source>
        <dbReference type="EMBL" id="KAL1261231.1"/>
    </source>
</evidence>
<evidence type="ECO:0000313" key="7">
    <source>
        <dbReference type="Proteomes" id="UP001558613"/>
    </source>
</evidence>
<dbReference type="InterPro" id="IPR028889">
    <property type="entry name" value="USP"/>
</dbReference>
<accession>A0ABR3M7Z7</accession>
<sequence>MCRRCYICDEEVQYSRTGQLAQLITNIKKQVLTDPDNSNRKSKKEESMEMNPVEQTLEEEKENKEKQKSSSKHDDSPKRQKAAAAGSSGVVSVRGLSNLGNTCFFNAVMQNLSQTRFLRELLKRITDEKSCSTITPALSSELEPLQIQLERPGSLTLAMCQLLNEIQETKKSVVTPKERFTQVCKKV</sequence>
<protein>
    <recommendedName>
        <fullName evidence="2">ubiquitinyl hydrolase 1</fullName>
        <ecNumber evidence="2">3.4.19.12</ecNumber>
    </recommendedName>
</protein>
<gene>
    <name evidence="6" type="ORF">QQF64_009058</name>
</gene>
<evidence type="ECO:0000256" key="2">
    <source>
        <dbReference type="ARBA" id="ARBA00012759"/>
    </source>
</evidence>
<dbReference type="PROSITE" id="PS00972">
    <property type="entry name" value="USP_1"/>
    <property type="match status" value="1"/>
</dbReference>
<proteinExistence type="predicted"/>
<dbReference type="InterPro" id="IPR038765">
    <property type="entry name" value="Papain-like_cys_pep_sf"/>
</dbReference>
<dbReference type="InterPro" id="IPR050185">
    <property type="entry name" value="Ub_carboxyl-term_hydrolase"/>
</dbReference>
<keyword evidence="7" id="KW-1185">Reference proteome</keyword>
<dbReference type="PANTHER" id="PTHR21646:SF12">
    <property type="entry name" value="UBIQUITIN CARBOXYL-TERMINAL HYDROLASE 16"/>
    <property type="match status" value="1"/>
</dbReference>
<dbReference type="Proteomes" id="UP001558613">
    <property type="component" value="Unassembled WGS sequence"/>
</dbReference>
<evidence type="ECO:0000256" key="3">
    <source>
        <dbReference type="ARBA" id="ARBA00022801"/>
    </source>
</evidence>
<organism evidence="6 7">
    <name type="scientific">Cirrhinus molitorella</name>
    <name type="common">mud carp</name>
    <dbReference type="NCBI Taxonomy" id="172907"/>
    <lineage>
        <taxon>Eukaryota</taxon>
        <taxon>Metazoa</taxon>
        <taxon>Chordata</taxon>
        <taxon>Craniata</taxon>
        <taxon>Vertebrata</taxon>
        <taxon>Euteleostomi</taxon>
        <taxon>Actinopterygii</taxon>
        <taxon>Neopterygii</taxon>
        <taxon>Teleostei</taxon>
        <taxon>Ostariophysi</taxon>
        <taxon>Cypriniformes</taxon>
        <taxon>Cyprinidae</taxon>
        <taxon>Labeoninae</taxon>
        <taxon>Labeonini</taxon>
        <taxon>Cirrhinus</taxon>
    </lineage>
</organism>
<dbReference type="PANTHER" id="PTHR21646">
    <property type="entry name" value="UBIQUITIN CARBOXYL-TERMINAL HYDROLASE"/>
    <property type="match status" value="1"/>
</dbReference>
<dbReference type="Pfam" id="PF00443">
    <property type="entry name" value="UCH"/>
    <property type="match status" value="1"/>
</dbReference>
<comment type="catalytic activity">
    <reaction evidence="1">
        <text>Thiol-dependent hydrolysis of ester, thioester, amide, peptide and isopeptide bonds formed by the C-terminal Gly of ubiquitin (a 76-residue protein attached to proteins as an intracellular targeting signal).</text>
        <dbReference type="EC" id="3.4.19.12"/>
    </reaction>
</comment>
<evidence type="ECO:0000256" key="1">
    <source>
        <dbReference type="ARBA" id="ARBA00000707"/>
    </source>
</evidence>
<feature type="region of interest" description="Disordered" evidence="4">
    <location>
        <begin position="32"/>
        <end position="87"/>
    </location>
</feature>
<keyword evidence="3" id="KW-0378">Hydrolase</keyword>
<name>A0ABR3M7Z7_9TELE</name>
<dbReference type="PROSITE" id="PS50235">
    <property type="entry name" value="USP_3"/>
    <property type="match status" value="1"/>
</dbReference>
<dbReference type="Gene3D" id="3.90.70.10">
    <property type="entry name" value="Cysteine proteinases"/>
    <property type="match status" value="1"/>
</dbReference>
<evidence type="ECO:0000259" key="5">
    <source>
        <dbReference type="PROSITE" id="PS50235"/>
    </source>
</evidence>
<dbReference type="InterPro" id="IPR001394">
    <property type="entry name" value="Peptidase_C19_UCH"/>
</dbReference>
<feature type="compositionally biased region" description="Basic and acidic residues" evidence="4">
    <location>
        <begin position="37"/>
        <end position="47"/>
    </location>
</feature>
<dbReference type="EMBL" id="JAYMGO010000015">
    <property type="protein sequence ID" value="KAL1261231.1"/>
    <property type="molecule type" value="Genomic_DNA"/>
</dbReference>
<dbReference type="SUPFAM" id="SSF54001">
    <property type="entry name" value="Cysteine proteinases"/>
    <property type="match status" value="1"/>
</dbReference>
<reference evidence="6 7" key="1">
    <citation type="submission" date="2023-09" db="EMBL/GenBank/DDBJ databases">
        <authorList>
            <person name="Wang M."/>
        </authorList>
    </citation>
    <scope>NUCLEOTIDE SEQUENCE [LARGE SCALE GENOMIC DNA]</scope>
    <source>
        <strain evidence="6">GT-2023</strain>
        <tissue evidence="6">Liver</tissue>
    </source>
</reference>